<dbReference type="EMBL" id="JASKHM010000024">
    <property type="protein sequence ID" value="MEQ4486738.1"/>
    <property type="molecule type" value="Genomic_DNA"/>
</dbReference>
<feature type="domain" description="Baseplate J-like central" evidence="2">
    <location>
        <begin position="182"/>
        <end position="261"/>
    </location>
</feature>
<keyword evidence="5" id="KW-1185">Reference proteome</keyword>
<evidence type="ECO:0000256" key="1">
    <source>
        <dbReference type="ARBA" id="ARBA00038087"/>
    </source>
</evidence>
<comment type="similarity">
    <text evidence="1">Belongs to the Mu gp47/PBSX XkdT family.</text>
</comment>
<feature type="domain" description="Baseplate J-like C-terminal" evidence="3">
    <location>
        <begin position="268"/>
        <end position="357"/>
    </location>
</feature>
<evidence type="ECO:0000259" key="2">
    <source>
        <dbReference type="Pfam" id="PF26078"/>
    </source>
</evidence>
<evidence type="ECO:0000259" key="3">
    <source>
        <dbReference type="Pfam" id="PF26079"/>
    </source>
</evidence>
<reference evidence="4 5" key="1">
    <citation type="journal article" date="2023" name="Genome Announc.">
        <title>Pan-Genome Analyses of the Genus Cohnella and Proposal of the Novel Species Cohnella silvisoli sp. nov., Isolated from Forest Soil.</title>
        <authorList>
            <person name="Wang C."/>
            <person name="Mao L."/>
            <person name="Bao G."/>
            <person name="Zhu H."/>
        </authorList>
    </citation>
    <scope>NUCLEOTIDE SEQUENCE [LARGE SCALE GENOMIC DNA]</scope>
    <source>
        <strain evidence="4 5">NL03-T5-1</strain>
    </source>
</reference>
<evidence type="ECO:0000313" key="5">
    <source>
        <dbReference type="Proteomes" id="UP001493487"/>
    </source>
</evidence>
<dbReference type="Pfam" id="PF26079">
    <property type="entry name" value="Baseplate_J_C"/>
    <property type="match status" value="1"/>
</dbReference>
<name>A0ABV1L3B2_9BACL</name>
<comment type="caution">
    <text evidence="4">The sequence shown here is derived from an EMBL/GenBank/DDBJ whole genome shotgun (WGS) entry which is preliminary data.</text>
</comment>
<protein>
    <submittedName>
        <fullName evidence="4">Baseplate J/gp47 family protein</fullName>
    </submittedName>
</protein>
<dbReference type="Pfam" id="PF26078">
    <property type="entry name" value="Baseplate_J_M"/>
    <property type="match status" value="1"/>
</dbReference>
<dbReference type="InterPro" id="IPR052399">
    <property type="entry name" value="Phage_Baseplate_Assmbl_Protein"/>
</dbReference>
<evidence type="ECO:0000313" key="4">
    <source>
        <dbReference type="EMBL" id="MEQ4486738.1"/>
    </source>
</evidence>
<organism evidence="4 5">
    <name type="scientific">Cohnella silvisoli</name>
    <dbReference type="NCBI Taxonomy" id="2873699"/>
    <lineage>
        <taxon>Bacteria</taxon>
        <taxon>Bacillati</taxon>
        <taxon>Bacillota</taxon>
        <taxon>Bacilli</taxon>
        <taxon>Bacillales</taxon>
        <taxon>Paenibacillaceae</taxon>
        <taxon>Cohnella</taxon>
    </lineage>
</organism>
<dbReference type="InterPro" id="IPR058531">
    <property type="entry name" value="Baseplate_J_M"/>
</dbReference>
<dbReference type="RefSeq" id="WP_232189819.1">
    <property type="nucleotide sequence ID" value="NZ_JAIOAP010000023.1"/>
</dbReference>
<dbReference type="PANTHER" id="PTHR37829">
    <property type="entry name" value="PHAGE-LIKE ELEMENT PBSX PROTEIN XKDT"/>
    <property type="match status" value="1"/>
</dbReference>
<dbReference type="InterPro" id="IPR058530">
    <property type="entry name" value="Baseplate_J-like_C"/>
</dbReference>
<dbReference type="PANTHER" id="PTHR37829:SF3">
    <property type="entry name" value="PROTEIN JAYE-RELATED"/>
    <property type="match status" value="1"/>
</dbReference>
<accession>A0ABV1L3B2</accession>
<proteinExistence type="inferred from homology"/>
<sequence length="359" mass="38150">MYEAQTYDAILQRMLARVPNDMDKREGSIIYDALAPAAAELAQIYAELDVNYNLSFADTATGDYRRRRVAEHGTIHKAATEARRLGLFYNAANALMDVPLGSRYSISGVNYTATNRLSIGNFELTCDSTGIIGNQYFGQLLPIDYVDGLARAELADVRIPGAEEETDDALLTRFLAEINAQPFGGNVGDYLQKVGDLDGVGGVKVFPAWAGGGTVKITIVDSSYSPPPPALVNEVQTILDPVVNSGVGIGLAPIGHRVTVTGAAPVTINVTTTVTLQSGFTIGQVQEALEAAVAEYLLSLRRTWASVKQSVVRIAPMEARMLGVEGVADVSGTTLNGTAANVMLTEAQIPVLGTVTILE</sequence>
<dbReference type="Proteomes" id="UP001493487">
    <property type="component" value="Unassembled WGS sequence"/>
</dbReference>
<gene>
    <name evidence="4" type="ORF">QJS35_30610</name>
</gene>